<comment type="caution">
    <text evidence="1">The sequence shown here is derived from an EMBL/GenBank/DDBJ whole genome shotgun (WGS) entry which is preliminary data.</text>
</comment>
<gene>
    <name evidence="1" type="ORF">HNQ41_001297</name>
</gene>
<evidence type="ECO:0000313" key="2">
    <source>
        <dbReference type="Proteomes" id="UP000551878"/>
    </source>
</evidence>
<dbReference type="RefSeq" id="WP_184663572.1">
    <property type="nucleotide sequence ID" value="NZ_JACHHB010000004.1"/>
</dbReference>
<organism evidence="1 2">
    <name type="scientific">Texcoconibacillus texcoconensis</name>
    <dbReference type="NCBI Taxonomy" id="1095777"/>
    <lineage>
        <taxon>Bacteria</taxon>
        <taxon>Bacillati</taxon>
        <taxon>Bacillota</taxon>
        <taxon>Bacilli</taxon>
        <taxon>Bacillales</taxon>
        <taxon>Bacillaceae</taxon>
        <taxon>Texcoconibacillus</taxon>
    </lineage>
</organism>
<name>A0A840QP34_9BACI</name>
<proteinExistence type="predicted"/>
<accession>A0A840QP34</accession>
<protein>
    <submittedName>
        <fullName evidence="1">Uncharacterized protein</fullName>
    </submittedName>
</protein>
<sequence length="197" mass="23690">MTKICETYYKSSLTFKKRYRMSVDDEEQVWTDDLENDDTHEGSLLGVDWVVSWLKGIKTEHHLQKTWLMNRSVKRKTICFDVYYRVGKNETIPLSYYAPEKRAIISHHYNDYYVFSGVNTRGEIPIFHTDCTGWKGRQERRLPLMPLNHEHDGVTLRYEQVVDPFEEVVFYEWFLSSESLNALETDHFHYFHRLSKY</sequence>
<dbReference type="AlphaFoldDB" id="A0A840QP34"/>
<evidence type="ECO:0000313" key="1">
    <source>
        <dbReference type="EMBL" id="MBB5173134.1"/>
    </source>
</evidence>
<reference evidence="1 2" key="1">
    <citation type="submission" date="2020-08" db="EMBL/GenBank/DDBJ databases">
        <title>Genomic Encyclopedia of Type Strains, Phase IV (KMG-IV): sequencing the most valuable type-strain genomes for metagenomic binning, comparative biology and taxonomic classification.</title>
        <authorList>
            <person name="Goeker M."/>
        </authorList>
    </citation>
    <scope>NUCLEOTIDE SEQUENCE [LARGE SCALE GENOMIC DNA]</scope>
    <source>
        <strain evidence="1 2">DSM 24696</strain>
    </source>
</reference>
<dbReference type="EMBL" id="JACHHB010000004">
    <property type="protein sequence ID" value="MBB5173134.1"/>
    <property type="molecule type" value="Genomic_DNA"/>
</dbReference>
<dbReference type="Proteomes" id="UP000551878">
    <property type="component" value="Unassembled WGS sequence"/>
</dbReference>
<keyword evidence="2" id="KW-1185">Reference proteome</keyword>